<dbReference type="PANTHER" id="PTHR10742:SF377">
    <property type="entry name" value="SPERMINE OXIDASE-LIKE"/>
    <property type="match status" value="1"/>
</dbReference>
<comment type="cofactor">
    <cofactor evidence="1">
        <name>FAD</name>
        <dbReference type="ChEBI" id="CHEBI:57692"/>
    </cofactor>
</comment>
<dbReference type="Proteomes" id="UP000472262">
    <property type="component" value="Unassembled WGS sequence"/>
</dbReference>
<evidence type="ECO:0000256" key="1">
    <source>
        <dbReference type="ARBA" id="ARBA00001974"/>
    </source>
</evidence>
<evidence type="ECO:0000259" key="4">
    <source>
        <dbReference type="Pfam" id="PF01593"/>
    </source>
</evidence>
<dbReference type="GO" id="GO:0046592">
    <property type="term" value="F:polyamine oxidase activity"/>
    <property type="evidence" value="ECO:0007669"/>
    <property type="project" value="TreeGrafter"/>
</dbReference>
<evidence type="ECO:0000256" key="2">
    <source>
        <dbReference type="ARBA" id="ARBA00022630"/>
    </source>
</evidence>
<dbReference type="Pfam" id="PF01593">
    <property type="entry name" value="Amino_oxidase"/>
    <property type="match status" value="1"/>
</dbReference>
<reference evidence="5" key="1">
    <citation type="submission" date="2025-08" db="UniProtKB">
        <authorList>
            <consortium name="Ensembl"/>
        </authorList>
    </citation>
    <scope>IDENTIFICATION</scope>
</reference>
<reference evidence="5" key="2">
    <citation type="submission" date="2025-09" db="UniProtKB">
        <authorList>
            <consortium name="Ensembl"/>
        </authorList>
    </citation>
    <scope>IDENTIFICATION</scope>
</reference>
<evidence type="ECO:0000256" key="3">
    <source>
        <dbReference type="ARBA" id="ARBA00022827"/>
    </source>
</evidence>
<dbReference type="InterPro" id="IPR036188">
    <property type="entry name" value="FAD/NAD-bd_sf"/>
</dbReference>
<dbReference type="InterPro" id="IPR050281">
    <property type="entry name" value="Flavin_monoamine_oxidase"/>
</dbReference>
<evidence type="ECO:0000313" key="5">
    <source>
        <dbReference type="Ensembl" id="ENSSGRP00000009805.1"/>
    </source>
</evidence>
<dbReference type="Gene3D" id="3.50.50.60">
    <property type="entry name" value="FAD/NAD(P)-binding domain"/>
    <property type="match status" value="1"/>
</dbReference>
<organism evidence="5 6">
    <name type="scientific">Sinocyclocheilus grahami</name>
    <name type="common">Dianchi golden-line fish</name>
    <name type="synonym">Barbus grahami</name>
    <dbReference type="NCBI Taxonomy" id="75366"/>
    <lineage>
        <taxon>Eukaryota</taxon>
        <taxon>Metazoa</taxon>
        <taxon>Chordata</taxon>
        <taxon>Craniata</taxon>
        <taxon>Vertebrata</taxon>
        <taxon>Euteleostomi</taxon>
        <taxon>Actinopterygii</taxon>
        <taxon>Neopterygii</taxon>
        <taxon>Teleostei</taxon>
        <taxon>Ostariophysi</taxon>
        <taxon>Cypriniformes</taxon>
        <taxon>Cyprinidae</taxon>
        <taxon>Cyprininae</taxon>
        <taxon>Sinocyclocheilus</taxon>
    </lineage>
</organism>
<dbReference type="OMA" id="CESWYLF"/>
<keyword evidence="3" id="KW-0274">FAD</keyword>
<dbReference type="Ensembl" id="ENSSGRT00000010673.1">
    <property type="protein sequence ID" value="ENSSGRP00000009805.1"/>
    <property type="gene ID" value="ENSSGRG00000006568.1"/>
</dbReference>
<dbReference type="Gene3D" id="3.90.660.10">
    <property type="match status" value="1"/>
</dbReference>
<keyword evidence="6" id="KW-1185">Reference proteome</keyword>
<dbReference type="PANTHER" id="PTHR10742">
    <property type="entry name" value="FLAVIN MONOAMINE OXIDASE"/>
    <property type="match status" value="1"/>
</dbReference>
<protein>
    <submittedName>
        <fullName evidence="5">Zgc:66484</fullName>
    </submittedName>
</protein>
<accession>A0A672KHP4</accession>
<dbReference type="PRINTS" id="PR00419">
    <property type="entry name" value="ADXRDTASE"/>
</dbReference>
<name>A0A672KHP4_SINGR</name>
<feature type="domain" description="Amine oxidase" evidence="4">
    <location>
        <begin position="19"/>
        <end position="160"/>
    </location>
</feature>
<keyword evidence="2" id="KW-0285">Flavoprotein</keyword>
<dbReference type="AlphaFoldDB" id="A0A672KHP4"/>
<proteinExistence type="predicted"/>
<dbReference type="SUPFAM" id="SSF51905">
    <property type="entry name" value="FAD/NAD(P)-binding domain"/>
    <property type="match status" value="1"/>
</dbReference>
<evidence type="ECO:0000313" key="6">
    <source>
        <dbReference type="Proteomes" id="UP000472262"/>
    </source>
</evidence>
<sequence>MSSCSGPEDAKVVIVGSGFAGLAAAATLVKTGFENVLVLEAKERIGGRVHTTKPFTENIIEVGANWIHGQKRNPLFKMAKEENLLSEGTSAFKKSRSVTHQDYFFKEDGKQVSTKLVDQVCLHFSKLTDKAFDDELKHKHRKLSLGAYLDDAFSESPLAAKEDGQQVFECTKYKEFLVELDIYFVFHNL</sequence>
<dbReference type="InParanoid" id="A0A672KHP4"/>
<dbReference type="InterPro" id="IPR002937">
    <property type="entry name" value="Amino_oxidase"/>
</dbReference>